<gene>
    <name evidence="1" type="ORF">BE17_40560</name>
</gene>
<organism evidence="1 2">
    <name type="scientific">Sorangium cellulosum</name>
    <name type="common">Polyangium cellulosum</name>
    <dbReference type="NCBI Taxonomy" id="56"/>
    <lineage>
        <taxon>Bacteria</taxon>
        <taxon>Pseudomonadati</taxon>
        <taxon>Myxococcota</taxon>
        <taxon>Polyangia</taxon>
        <taxon>Polyangiales</taxon>
        <taxon>Polyangiaceae</taxon>
        <taxon>Sorangium</taxon>
    </lineage>
</organism>
<evidence type="ECO:0000313" key="2">
    <source>
        <dbReference type="Proteomes" id="UP000075635"/>
    </source>
</evidence>
<dbReference type="EMBL" id="JEMB01000766">
    <property type="protein sequence ID" value="KYF94024.1"/>
    <property type="molecule type" value="Genomic_DNA"/>
</dbReference>
<dbReference type="Proteomes" id="UP000075635">
    <property type="component" value="Unassembled WGS sequence"/>
</dbReference>
<name>A0A150SNI2_SORCE</name>
<comment type="caution">
    <text evidence="1">The sequence shown here is derived from an EMBL/GenBank/DDBJ whole genome shotgun (WGS) entry which is preliminary data.</text>
</comment>
<accession>A0A150SNI2</accession>
<dbReference type="AlphaFoldDB" id="A0A150SNI2"/>
<protein>
    <submittedName>
        <fullName evidence="1">Uncharacterized protein</fullName>
    </submittedName>
</protein>
<reference evidence="1 2" key="1">
    <citation type="submission" date="2014-02" db="EMBL/GenBank/DDBJ databases">
        <title>The small core and large imbalanced accessory genome model reveals a collaborative survival strategy of Sorangium cellulosum strains in nature.</title>
        <authorList>
            <person name="Han K."/>
            <person name="Peng R."/>
            <person name="Blom J."/>
            <person name="Li Y.-Z."/>
        </authorList>
    </citation>
    <scope>NUCLEOTIDE SEQUENCE [LARGE SCALE GENOMIC DNA]</scope>
    <source>
        <strain evidence="1 2">So0011-07</strain>
    </source>
</reference>
<proteinExistence type="predicted"/>
<evidence type="ECO:0000313" key="1">
    <source>
        <dbReference type="EMBL" id="KYF94024.1"/>
    </source>
</evidence>
<sequence length="362" mass="40429">MSKWNFDLSSLHGPQGMSDDDLAYRGSRYAEVRDALYANPYRGGRSGEAPGQLPMFKSTIRNAWSGAFSAHADLLKQAAARTVDSRADLRWGPDGKGFRRMLSPNGICLLGVWEITEESQYSGYFKEGAKGLIIGRYSSDGNETRRGQRRSLSLAGKIYPTMNPNHATPLVPASFLSQEDLGGMHTDFINDAELRNAPNVTAYRRGLYLLIMVRAGWIFPLVDKVPDARQLHEIAELGKPKGERTRCPEHMLLKMAPRQARIQGEDLDFRDEVYAHIFKPGAPEPTGSMVFDISVSDTGESVGIPGFRRVKVTNWRRIGRITFTAAVASYNADHVVHFHHPGWRDNRNDAKTAIRSGGRRVR</sequence>